<dbReference type="InterPro" id="IPR007197">
    <property type="entry name" value="rSAM"/>
</dbReference>
<dbReference type="EMBL" id="JBHRTS010000004">
    <property type="protein sequence ID" value="MFC3194368.1"/>
    <property type="molecule type" value="Genomic_DNA"/>
</dbReference>
<feature type="compositionally biased region" description="Polar residues" evidence="14">
    <location>
        <begin position="1"/>
        <end position="12"/>
    </location>
</feature>
<keyword evidence="8" id="KW-0479">Metal-binding</keyword>
<keyword evidence="9" id="KW-0663">Pyridoxal phosphate</keyword>
<dbReference type="SFLD" id="SFLDS00029">
    <property type="entry name" value="Radical_SAM"/>
    <property type="match status" value="1"/>
</dbReference>
<feature type="region of interest" description="Disordered" evidence="14">
    <location>
        <begin position="1"/>
        <end position="27"/>
    </location>
</feature>
<evidence type="ECO:0000256" key="2">
    <source>
        <dbReference type="ARBA" id="ARBA00001933"/>
    </source>
</evidence>
<evidence type="ECO:0000256" key="13">
    <source>
        <dbReference type="ARBA" id="ARBA00030756"/>
    </source>
</evidence>
<dbReference type="NCBIfam" id="TIGR03821">
    <property type="entry name" value="EFP_modif_epmB"/>
    <property type="match status" value="1"/>
</dbReference>
<reference evidence="17" key="1">
    <citation type="journal article" date="2019" name="Int. J. Syst. Evol. Microbiol.">
        <title>The Global Catalogue of Microorganisms (GCM) 10K type strain sequencing project: providing services to taxonomists for standard genome sequencing and annotation.</title>
        <authorList>
            <consortium name="The Broad Institute Genomics Platform"/>
            <consortium name="The Broad Institute Genome Sequencing Center for Infectious Disease"/>
            <person name="Wu L."/>
            <person name="Ma J."/>
        </authorList>
    </citation>
    <scope>NUCLEOTIDE SEQUENCE [LARGE SCALE GENOMIC DNA]</scope>
    <source>
        <strain evidence="17">KCTC 42953</strain>
    </source>
</reference>
<keyword evidence="10" id="KW-0408">Iron</keyword>
<comment type="cofactor">
    <cofactor evidence="3">
        <name>[4Fe-4S] cluster</name>
        <dbReference type="ChEBI" id="CHEBI:49883"/>
    </cofactor>
</comment>
<dbReference type="InterPro" id="IPR003739">
    <property type="entry name" value="Lys_aminomutase/Glu_NH3_mut"/>
</dbReference>
<feature type="domain" description="Radical SAM core" evidence="15">
    <location>
        <begin position="92"/>
        <end position="315"/>
    </location>
</feature>
<evidence type="ECO:0000256" key="3">
    <source>
        <dbReference type="ARBA" id="ARBA00001966"/>
    </source>
</evidence>
<proteinExistence type="inferred from homology"/>
<dbReference type="InterPro" id="IPR013785">
    <property type="entry name" value="Aldolase_TIM"/>
</dbReference>
<accession>A0ABV7JCB3</accession>
<evidence type="ECO:0000256" key="6">
    <source>
        <dbReference type="ARBA" id="ARBA00022485"/>
    </source>
</evidence>
<dbReference type="PANTHER" id="PTHR30538:SF1">
    <property type="entry name" value="L-LYSINE 2,3-AMINOMUTASE"/>
    <property type="match status" value="1"/>
</dbReference>
<keyword evidence="12" id="KW-0413">Isomerase</keyword>
<evidence type="ECO:0000256" key="14">
    <source>
        <dbReference type="SAM" id="MobiDB-lite"/>
    </source>
</evidence>
<dbReference type="SUPFAM" id="SSF102114">
    <property type="entry name" value="Radical SAM enzymes"/>
    <property type="match status" value="1"/>
</dbReference>
<comment type="cofactor">
    <cofactor evidence="2">
        <name>pyridoxal 5'-phosphate</name>
        <dbReference type="ChEBI" id="CHEBI:597326"/>
    </cofactor>
</comment>
<evidence type="ECO:0000256" key="9">
    <source>
        <dbReference type="ARBA" id="ARBA00022898"/>
    </source>
</evidence>
<keyword evidence="11" id="KW-0411">Iron-sulfur</keyword>
<protein>
    <recommendedName>
        <fullName evidence="5">L-lysine 2,3-aminomutase</fullName>
    </recommendedName>
    <alternativeName>
        <fullName evidence="13">EF-P post-translational modification enzyme B</fullName>
    </alternativeName>
</protein>
<comment type="similarity">
    <text evidence="4">Belongs to the radical SAM superfamily. KamA family.</text>
</comment>
<keyword evidence="7" id="KW-0949">S-adenosyl-L-methionine</keyword>
<dbReference type="InterPro" id="IPR058240">
    <property type="entry name" value="rSAM_sf"/>
</dbReference>
<evidence type="ECO:0000256" key="7">
    <source>
        <dbReference type="ARBA" id="ARBA00022691"/>
    </source>
</evidence>
<evidence type="ECO:0000256" key="12">
    <source>
        <dbReference type="ARBA" id="ARBA00023235"/>
    </source>
</evidence>
<evidence type="ECO:0000259" key="15">
    <source>
        <dbReference type="PROSITE" id="PS51918"/>
    </source>
</evidence>
<evidence type="ECO:0000313" key="16">
    <source>
        <dbReference type="EMBL" id="MFC3194368.1"/>
    </source>
</evidence>
<dbReference type="CDD" id="cd01335">
    <property type="entry name" value="Radical_SAM"/>
    <property type="match status" value="1"/>
</dbReference>
<dbReference type="RefSeq" id="WP_077411060.1">
    <property type="nucleotide sequence ID" value="NZ_JBHRTS010000004.1"/>
</dbReference>
<organism evidence="16 17">
    <name type="scientific">Marinicella sediminis</name>
    <dbReference type="NCBI Taxonomy" id="1792834"/>
    <lineage>
        <taxon>Bacteria</taxon>
        <taxon>Pseudomonadati</taxon>
        <taxon>Pseudomonadota</taxon>
        <taxon>Gammaproteobacteria</taxon>
        <taxon>Lysobacterales</taxon>
        <taxon>Marinicellaceae</taxon>
        <taxon>Marinicella</taxon>
    </lineage>
</organism>
<dbReference type="Gene3D" id="3.20.20.70">
    <property type="entry name" value="Aldolase class I"/>
    <property type="match status" value="1"/>
</dbReference>
<dbReference type="SFLD" id="SFLDG01070">
    <property type="entry name" value="PLP-dependent"/>
    <property type="match status" value="1"/>
</dbReference>
<gene>
    <name evidence="16" type="primary">epmB</name>
    <name evidence="16" type="ORF">ACFODZ_08965</name>
</gene>
<dbReference type="NCBIfam" id="TIGR00238">
    <property type="entry name" value="KamA family radical SAM protein"/>
    <property type="match status" value="1"/>
</dbReference>
<dbReference type="Pfam" id="PF13353">
    <property type="entry name" value="Fer4_12"/>
    <property type="match status" value="1"/>
</dbReference>
<evidence type="ECO:0000256" key="1">
    <source>
        <dbReference type="ARBA" id="ARBA00001352"/>
    </source>
</evidence>
<dbReference type="Proteomes" id="UP001595533">
    <property type="component" value="Unassembled WGS sequence"/>
</dbReference>
<dbReference type="PANTHER" id="PTHR30538">
    <property type="entry name" value="LYSINE 2,3-AMINOMUTASE-RELATED"/>
    <property type="match status" value="1"/>
</dbReference>
<dbReference type="SFLD" id="SFLDF00314">
    <property type="entry name" value="L-lysine_2_3-aminomutase_(yjeK"/>
    <property type="match status" value="1"/>
</dbReference>
<evidence type="ECO:0000256" key="4">
    <source>
        <dbReference type="ARBA" id="ARBA00008703"/>
    </source>
</evidence>
<evidence type="ECO:0000313" key="17">
    <source>
        <dbReference type="Proteomes" id="UP001595533"/>
    </source>
</evidence>
<keyword evidence="17" id="KW-1185">Reference proteome</keyword>
<evidence type="ECO:0000256" key="8">
    <source>
        <dbReference type="ARBA" id="ARBA00022723"/>
    </source>
</evidence>
<keyword evidence="6" id="KW-0004">4Fe-4S</keyword>
<comment type="catalytic activity">
    <reaction evidence="1">
        <text>L-lysine = D-beta-lysine</text>
        <dbReference type="Rhea" id="RHEA:44148"/>
        <dbReference type="ChEBI" id="CHEBI:32551"/>
        <dbReference type="ChEBI" id="CHEBI:84138"/>
    </reaction>
</comment>
<evidence type="ECO:0000256" key="11">
    <source>
        <dbReference type="ARBA" id="ARBA00023014"/>
    </source>
</evidence>
<dbReference type="InterPro" id="IPR022462">
    <property type="entry name" value="EpmB"/>
</dbReference>
<comment type="caution">
    <text evidence="16">The sequence shown here is derived from an EMBL/GenBank/DDBJ whole genome shotgun (WGS) entry which is preliminary data.</text>
</comment>
<dbReference type="PROSITE" id="PS51918">
    <property type="entry name" value="RADICAL_SAM"/>
    <property type="match status" value="1"/>
</dbReference>
<evidence type="ECO:0000256" key="10">
    <source>
        <dbReference type="ARBA" id="ARBA00023004"/>
    </source>
</evidence>
<name>A0ABV7JCB3_9GAMM</name>
<dbReference type="PIRSF" id="PIRSF004911">
    <property type="entry name" value="DUF160"/>
    <property type="match status" value="1"/>
</dbReference>
<sequence>MASNSWQQSLKTALSGKGSERLDKHPQYNPDAARLFAPVISPQMDQQIDWTDDNDPLLRQFIPAKDELIDATSLSHDPVGDVAATQATGVIHKYHGRVLLIASGSCAVNCRYCFRRHFAYGQQYAPRHNWQAAINYLAGDNSIHEVILSGGDPLTLQDDTLQGLTTQLEDIHHIKTLRFHSRIPVVMPERIDQSWQQWTRKLSLNKVMVLHINHAGELSPAAGHAIAQLRQAGFTLLNQSVLLKGVNDSAQALAELSHALFRHRIMPYYLHQFDRVSNAGHFEVPQNQAHDIYQQLRQLLPGYLLPKWVQEIPGELAKTPLSG</sequence>
<evidence type="ECO:0000256" key="5">
    <source>
        <dbReference type="ARBA" id="ARBA00022363"/>
    </source>
</evidence>